<name>A0A8J5C272_ZINOF</name>
<keyword evidence="2" id="KW-1185">Reference proteome</keyword>
<gene>
    <name evidence="1" type="ORF">ZIOFF_074271</name>
</gene>
<proteinExistence type="predicted"/>
<keyword evidence="1" id="KW-0496">Mitochondrion</keyword>
<dbReference type="AlphaFoldDB" id="A0A8J5C272"/>
<dbReference type="EMBL" id="JACMSC010000023">
    <property type="protein sequence ID" value="KAG6467767.1"/>
    <property type="molecule type" value="Genomic_DNA"/>
</dbReference>
<accession>A0A8J5C272</accession>
<evidence type="ECO:0000313" key="2">
    <source>
        <dbReference type="Proteomes" id="UP000734854"/>
    </source>
</evidence>
<dbReference type="Proteomes" id="UP000734854">
    <property type="component" value="Unassembled WGS sequence"/>
</dbReference>
<reference evidence="1 2" key="1">
    <citation type="submission" date="2020-08" db="EMBL/GenBank/DDBJ databases">
        <title>Plant Genome Project.</title>
        <authorList>
            <person name="Zhang R.-G."/>
        </authorList>
    </citation>
    <scope>NUCLEOTIDE SEQUENCE [LARGE SCALE GENOMIC DNA]</scope>
    <source>
        <tissue evidence="1">Rhizome</tissue>
    </source>
</reference>
<comment type="caution">
    <text evidence="1">The sequence shown here is derived from an EMBL/GenBank/DDBJ whole genome shotgun (WGS) entry which is preliminary data.</text>
</comment>
<evidence type="ECO:0000313" key="1">
    <source>
        <dbReference type="EMBL" id="KAG6467767.1"/>
    </source>
</evidence>
<geneLocation type="mitochondrion" evidence="1"/>
<sequence length="563" mass="64096">MYDGLTKEMCVASHLIGQIPQSLMSVPVSLTGSRLPRIIPSFHIREILRRSPKGEWSQGVLWAPRIRYAFHTSNQLMSGVDLDWFEKRIGPYLPTCDDLGVSPVSGRLGSSIEGAGKRPVRPIRPGLRFDRYAVLGDDVLIADKGVALVYSSILDRIGGIGYRNLGSLHSKRSSTRNRLRLFWDKPNLPVEWWLGGGSPLSPYLHARLVLFLRDRRRPRDIVPPPVGLFLSRVAMDPGVTVSQLLDGGPVVPSKWNASRADENLVRLGLIWKCYRIVQKLGLGYCPGLLPPYPLWEYEWRQYTLSLDQGQGLETSDLDDWIMISNWHTNNHRLLAEKKKSIAPRTLLVDFLDSALLVGQIGLGKPSSHVWLFSSFVFAWSYYQRTKPKAGGREESSVTSELKRAPYPRDLRFQSWHRRKQPSKAKRFLPVSGHGRILPSLSRDRSPSMVEIPSQRYLSKGRRLFLYLIARIFLHYDYVSSMPKLFLRWKIHELDFDLSSQLKPKKGNSGGLGLRKMRQNNEALLMKWYSYSTSLWVTVLKTKSLYEKEGDALLKAARKAGPVP</sequence>
<protein>
    <submittedName>
        <fullName evidence="1">Uncharacterized protein</fullName>
    </submittedName>
</protein>
<organism evidence="1 2">
    <name type="scientific">Zingiber officinale</name>
    <name type="common">Ginger</name>
    <name type="synonym">Amomum zingiber</name>
    <dbReference type="NCBI Taxonomy" id="94328"/>
    <lineage>
        <taxon>Eukaryota</taxon>
        <taxon>Viridiplantae</taxon>
        <taxon>Streptophyta</taxon>
        <taxon>Embryophyta</taxon>
        <taxon>Tracheophyta</taxon>
        <taxon>Spermatophyta</taxon>
        <taxon>Magnoliopsida</taxon>
        <taxon>Liliopsida</taxon>
        <taxon>Zingiberales</taxon>
        <taxon>Zingiberaceae</taxon>
        <taxon>Zingiber</taxon>
    </lineage>
</organism>